<feature type="domain" description="CBS" evidence="3">
    <location>
        <begin position="9"/>
        <end position="77"/>
    </location>
</feature>
<sequence>MPDCARDIMVRDFDSINENAPVEQAITKILEGRLRPTGYKTVSLMVTNDMQQLVGVVTLFDILYHLRPTFLNFGIDGEYVAWEGMLEPAVRELKGKQVKNIMSRGAVTASPDDHVMALVDRMVKNKYRRLPVVDNGRLTGIVYVTDVFHYLFKNRNVNG</sequence>
<dbReference type="PROSITE" id="PS51371">
    <property type="entry name" value="CBS"/>
    <property type="match status" value="2"/>
</dbReference>
<name>A8ZTZ4_DESOH</name>
<dbReference type="SMART" id="SM00116">
    <property type="entry name" value="CBS"/>
    <property type="match status" value="2"/>
</dbReference>
<dbReference type="eggNOG" id="COG3448">
    <property type="taxonomic scope" value="Bacteria"/>
</dbReference>
<dbReference type="Gene3D" id="3.10.580.10">
    <property type="entry name" value="CBS-domain"/>
    <property type="match status" value="1"/>
</dbReference>
<dbReference type="InterPro" id="IPR000644">
    <property type="entry name" value="CBS_dom"/>
</dbReference>
<gene>
    <name evidence="4" type="ordered locus">Dole_2123</name>
</gene>
<evidence type="ECO:0000259" key="3">
    <source>
        <dbReference type="PROSITE" id="PS51371"/>
    </source>
</evidence>
<dbReference type="RefSeq" id="WP_012175539.1">
    <property type="nucleotide sequence ID" value="NC_009943.1"/>
</dbReference>
<evidence type="ECO:0000313" key="4">
    <source>
        <dbReference type="EMBL" id="ABW67927.1"/>
    </source>
</evidence>
<protein>
    <submittedName>
        <fullName evidence="4">CBS domain containing membrane protein</fullName>
    </submittedName>
</protein>
<proteinExistence type="predicted"/>
<reference evidence="4 5" key="1">
    <citation type="submission" date="2007-10" db="EMBL/GenBank/DDBJ databases">
        <title>Complete sequence of Desulfococcus oleovorans Hxd3.</title>
        <authorList>
            <consortium name="US DOE Joint Genome Institute"/>
            <person name="Copeland A."/>
            <person name="Lucas S."/>
            <person name="Lapidus A."/>
            <person name="Barry K."/>
            <person name="Glavina del Rio T."/>
            <person name="Dalin E."/>
            <person name="Tice H."/>
            <person name="Pitluck S."/>
            <person name="Kiss H."/>
            <person name="Brettin T."/>
            <person name="Bruce D."/>
            <person name="Detter J.C."/>
            <person name="Han C."/>
            <person name="Schmutz J."/>
            <person name="Larimer F."/>
            <person name="Land M."/>
            <person name="Hauser L."/>
            <person name="Kyrpides N."/>
            <person name="Kim E."/>
            <person name="Wawrik B."/>
            <person name="Richardson P."/>
        </authorList>
    </citation>
    <scope>NUCLEOTIDE SEQUENCE [LARGE SCALE GENOMIC DNA]</scope>
    <source>
        <strain evidence="5">DSM 6200 / JCM 39069 / Hxd3</strain>
    </source>
</reference>
<organism evidence="4 5">
    <name type="scientific">Desulfosudis oleivorans (strain DSM 6200 / JCM 39069 / Hxd3)</name>
    <name type="common">Desulfococcus oleovorans</name>
    <dbReference type="NCBI Taxonomy" id="96561"/>
    <lineage>
        <taxon>Bacteria</taxon>
        <taxon>Pseudomonadati</taxon>
        <taxon>Thermodesulfobacteriota</taxon>
        <taxon>Desulfobacteria</taxon>
        <taxon>Desulfobacterales</taxon>
        <taxon>Desulfosudaceae</taxon>
        <taxon>Desulfosudis</taxon>
    </lineage>
</organism>
<dbReference type="KEGG" id="dol:Dole_2123"/>
<evidence type="ECO:0000256" key="2">
    <source>
        <dbReference type="PROSITE-ProRule" id="PRU00703"/>
    </source>
</evidence>
<dbReference type="InterPro" id="IPR051257">
    <property type="entry name" value="Diverse_CBS-Domain"/>
</dbReference>
<dbReference type="SUPFAM" id="SSF54631">
    <property type="entry name" value="CBS-domain pair"/>
    <property type="match status" value="1"/>
</dbReference>
<dbReference type="OrthoDB" id="5419202at2"/>
<evidence type="ECO:0000313" key="5">
    <source>
        <dbReference type="Proteomes" id="UP000008561"/>
    </source>
</evidence>
<accession>A8ZTZ4</accession>
<dbReference type="InterPro" id="IPR046342">
    <property type="entry name" value="CBS_dom_sf"/>
</dbReference>
<dbReference type="AlphaFoldDB" id="A8ZTZ4"/>
<dbReference type="STRING" id="96561.Dole_2123"/>
<dbReference type="Proteomes" id="UP000008561">
    <property type="component" value="Chromosome"/>
</dbReference>
<dbReference type="PANTHER" id="PTHR43080:SF2">
    <property type="entry name" value="CBS DOMAIN-CONTAINING PROTEIN"/>
    <property type="match status" value="1"/>
</dbReference>
<keyword evidence="5" id="KW-1185">Reference proteome</keyword>
<dbReference type="Pfam" id="PF00571">
    <property type="entry name" value="CBS"/>
    <property type="match status" value="2"/>
</dbReference>
<dbReference type="HOGENOM" id="CLU_040681_9_0_7"/>
<feature type="domain" description="CBS" evidence="3">
    <location>
        <begin position="102"/>
        <end position="157"/>
    </location>
</feature>
<keyword evidence="1 2" id="KW-0129">CBS domain</keyword>
<dbReference type="PANTHER" id="PTHR43080">
    <property type="entry name" value="CBS DOMAIN-CONTAINING PROTEIN CBSX3, MITOCHONDRIAL"/>
    <property type="match status" value="1"/>
</dbReference>
<evidence type="ECO:0000256" key="1">
    <source>
        <dbReference type="ARBA" id="ARBA00023122"/>
    </source>
</evidence>
<dbReference type="EMBL" id="CP000859">
    <property type="protein sequence ID" value="ABW67927.1"/>
    <property type="molecule type" value="Genomic_DNA"/>
</dbReference>